<reference evidence="1" key="2">
    <citation type="submission" date="2021-08" db="EMBL/GenBank/DDBJ databases">
        <authorList>
            <person name="Dalcin Martins P."/>
        </authorList>
    </citation>
    <scope>NUCLEOTIDE SEQUENCE</scope>
    <source>
        <strain evidence="1">MAG_39</strain>
    </source>
</reference>
<dbReference type="InterPro" id="IPR003718">
    <property type="entry name" value="OsmC/Ohr_fam"/>
</dbReference>
<protein>
    <submittedName>
        <fullName evidence="1">OsmC family protein</fullName>
    </submittedName>
</protein>
<dbReference type="Gene3D" id="3.30.300.20">
    <property type="match status" value="1"/>
</dbReference>
<name>A0A953JBZ7_9BACT</name>
<evidence type="ECO:0000313" key="1">
    <source>
        <dbReference type="EMBL" id="MBZ0155845.1"/>
    </source>
</evidence>
<gene>
    <name evidence="1" type="ORF">K8I29_06465</name>
</gene>
<proteinExistence type="predicted"/>
<accession>A0A953JBZ7</accession>
<sequence>MQAKVKWVDGMQFVGESDSGHAIVMDADKDAGGNNTGMRPTELLLIGLGGCTGMDVASVLRKKRQLLSGVETNIKGQKAQDYPQKFTEIEIEFVVTGKDLSEEAVKRAVELSMTKYCSVKATLEGTAKVSYRYRIVQE</sequence>
<dbReference type="Gene3D" id="2.20.25.10">
    <property type="match status" value="1"/>
</dbReference>
<dbReference type="EMBL" id="JAIOIV010000050">
    <property type="protein sequence ID" value="MBZ0155845.1"/>
    <property type="molecule type" value="Genomic_DNA"/>
</dbReference>
<dbReference type="PANTHER" id="PTHR34352:SF1">
    <property type="entry name" value="PROTEIN YHFA"/>
    <property type="match status" value="1"/>
</dbReference>
<comment type="caution">
    <text evidence="1">The sequence shown here is derived from an EMBL/GenBank/DDBJ whole genome shotgun (WGS) entry which is preliminary data.</text>
</comment>
<dbReference type="PANTHER" id="PTHR34352">
    <property type="entry name" value="PROTEIN YHFA"/>
    <property type="match status" value="1"/>
</dbReference>
<evidence type="ECO:0000313" key="2">
    <source>
        <dbReference type="Proteomes" id="UP000705867"/>
    </source>
</evidence>
<dbReference type="Proteomes" id="UP000705867">
    <property type="component" value="Unassembled WGS sequence"/>
</dbReference>
<dbReference type="AlphaFoldDB" id="A0A953JBZ7"/>
<reference evidence="1" key="1">
    <citation type="journal article" date="2021" name="bioRxiv">
        <title>Unraveling nitrogen, sulfur and carbon metabolic pathways and microbial community transcriptional responses to substrate deprivation and toxicity stresses in a bioreactor mimicking anoxic brackish coastal sediment conditions.</title>
        <authorList>
            <person name="Martins P.D."/>
            <person name="Echeveste M.J."/>
            <person name="Arshad A."/>
            <person name="Kurth J."/>
            <person name="Ouboter H."/>
            <person name="Jetten M.S.M."/>
            <person name="Welte C.U."/>
        </authorList>
    </citation>
    <scope>NUCLEOTIDE SEQUENCE</scope>
    <source>
        <strain evidence="1">MAG_39</strain>
    </source>
</reference>
<dbReference type="InterPro" id="IPR015946">
    <property type="entry name" value="KH_dom-like_a/b"/>
</dbReference>
<organism evidence="1 2">
    <name type="scientific">Candidatus Nitrobium versatile</name>
    <dbReference type="NCBI Taxonomy" id="2884831"/>
    <lineage>
        <taxon>Bacteria</taxon>
        <taxon>Pseudomonadati</taxon>
        <taxon>Nitrospirota</taxon>
        <taxon>Nitrospiria</taxon>
        <taxon>Nitrospirales</taxon>
        <taxon>Nitrospiraceae</taxon>
        <taxon>Candidatus Nitrobium</taxon>
    </lineage>
</organism>
<dbReference type="SUPFAM" id="SSF82784">
    <property type="entry name" value="OsmC-like"/>
    <property type="match status" value="1"/>
</dbReference>
<dbReference type="Pfam" id="PF02566">
    <property type="entry name" value="OsmC"/>
    <property type="match status" value="1"/>
</dbReference>
<dbReference type="InterPro" id="IPR036102">
    <property type="entry name" value="OsmC/Ohrsf"/>
</dbReference>